<keyword evidence="2" id="KW-1185">Reference proteome</keyword>
<evidence type="ECO:0000313" key="2">
    <source>
        <dbReference type="Proteomes" id="UP000676776"/>
    </source>
</evidence>
<dbReference type="InterPro" id="IPR029063">
    <property type="entry name" value="SAM-dependent_MTases_sf"/>
</dbReference>
<reference evidence="1 2" key="1">
    <citation type="submission" date="2021-03" db="EMBL/GenBank/DDBJ databases">
        <title>Winogradskyella sp. nov., isolated from costal sediment.</title>
        <authorList>
            <person name="Gao C."/>
        </authorList>
    </citation>
    <scope>NUCLEOTIDE SEQUENCE [LARGE SCALE GENOMIC DNA]</scope>
    <source>
        <strain evidence="1 2">DF17</strain>
    </source>
</reference>
<evidence type="ECO:0000313" key="1">
    <source>
        <dbReference type="EMBL" id="MBO3116704.1"/>
    </source>
</evidence>
<accession>A0ABS3T2N1</accession>
<name>A0ABS3T2N1_9FLAO</name>
<gene>
    <name evidence="1" type="ORF">J4050_08100</name>
</gene>
<sequence>MIYQVFSYLRFIWSATNHHGVHSPFVFKFVTECLYDKSNYEAYSAIQSYRKELISDKTTIAISDFGAGSRVFTSNKRTVSDIAKHSGSSLKKAKILFRITKYFKPKSILELGTSLGIATYALSKGNEGSHIMSIEGCANLSNFASKCISDYKVKNITLQTGTFDHSIQQLKQQTFNLVFVDGHHSKVATLKNFETLLSYVDNDTIFIFDDIYWSKEMTEAWEEIKSHQSVTVSIDCFHLGLVFFRREQAKEHFKIRV</sequence>
<protein>
    <submittedName>
        <fullName evidence="1">Class I SAM-dependent methyltransferase</fullName>
    </submittedName>
</protein>
<dbReference type="SUPFAM" id="SSF53335">
    <property type="entry name" value="S-adenosyl-L-methionine-dependent methyltransferases"/>
    <property type="match status" value="1"/>
</dbReference>
<proteinExistence type="predicted"/>
<keyword evidence="1" id="KW-0808">Transferase</keyword>
<dbReference type="Proteomes" id="UP000676776">
    <property type="component" value="Unassembled WGS sequence"/>
</dbReference>
<keyword evidence="1" id="KW-0489">Methyltransferase</keyword>
<organism evidence="1 2">
    <name type="scientific">Winogradskyella pelagia</name>
    <dbReference type="NCBI Taxonomy" id="2819984"/>
    <lineage>
        <taxon>Bacteria</taxon>
        <taxon>Pseudomonadati</taxon>
        <taxon>Bacteroidota</taxon>
        <taxon>Flavobacteriia</taxon>
        <taxon>Flavobacteriales</taxon>
        <taxon>Flavobacteriaceae</taxon>
        <taxon>Winogradskyella</taxon>
    </lineage>
</organism>
<comment type="caution">
    <text evidence="1">The sequence shown here is derived from an EMBL/GenBank/DDBJ whole genome shotgun (WGS) entry which is preliminary data.</text>
</comment>
<dbReference type="EMBL" id="JAGEVF010000005">
    <property type="protein sequence ID" value="MBO3116704.1"/>
    <property type="molecule type" value="Genomic_DNA"/>
</dbReference>
<dbReference type="GO" id="GO:0032259">
    <property type="term" value="P:methylation"/>
    <property type="evidence" value="ECO:0007669"/>
    <property type="project" value="UniProtKB-KW"/>
</dbReference>
<dbReference type="RefSeq" id="WP_208154070.1">
    <property type="nucleotide sequence ID" value="NZ_JAGEVF010000005.1"/>
</dbReference>
<dbReference type="Pfam" id="PF13578">
    <property type="entry name" value="Methyltransf_24"/>
    <property type="match status" value="1"/>
</dbReference>
<dbReference type="Gene3D" id="3.40.50.150">
    <property type="entry name" value="Vaccinia Virus protein VP39"/>
    <property type="match status" value="1"/>
</dbReference>
<dbReference type="GO" id="GO:0008168">
    <property type="term" value="F:methyltransferase activity"/>
    <property type="evidence" value="ECO:0007669"/>
    <property type="project" value="UniProtKB-KW"/>
</dbReference>